<sequence>MTYSKICASALAVMLALGAAACDKTIRGAGQDIKDSGQAVKSATR</sequence>
<name>A0A2C9D8C6_9HYPH</name>
<evidence type="ECO:0000313" key="3">
    <source>
        <dbReference type="Proteomes" id="UP000223606"/>
    </source>
</evidence>
<dbReference type="PROSITE" id="PS51257">
    <property type="entry name" value="PROKAR_LIPOPROTEIN"/>
    <property type="match status" value="1"/>
</dbReference>
<feature type="chain" id="PRO_5012316144" evidence="1">
    <location>
        <begin position="22"/>
        <end position="45"/>
    </location>
</feature>
<reference evidence="3" key="1">
    <citation type="submission" date="2017-09" db="EMBL/GenBank/DDBJ databases">
        <title>Genome sequence of Nannocystis excedens DSM 71.</title>
        <authorList>
            <person name="Blom J."/>
        </authorList>
    </citation>
    <scope>NUCLEOTIDE SEQUENCE [LARGE SCALE GENOMIC DNA]</scope>
    <source>
        <strain evidence="3">type strain: E19</strain>
    </source>
</reference>
<dbReference type="AlphaFoldDB" id="A0A2C9D8C6"/>
<dbReference type="RefSeq" id="WP_157775683.1">
    <property type="nucleotide sequence ID" value="NZ_LT960614.1"/>
</dbReference>
<keyword evidence="3" id="KW-1185">Reference proteome</keyword>
<dbReference type="KEGG" id="hdi:HDIA_3043"/>
<gene>
    <name evidence="2" type="ORF">HDIA_3043</name>
</gene>
<evidence type="ECO:0000256" key="1">
    <source>
        <dbReference type="SAM" id="SignalP"/>
    </source>
</evidence>
<proteinExistence type="predicted"/>
<feature type="signal peptide" evidence="1">
    <location>
        <begin position="1"/>
        <end position="21"/>
    </location>
</feature>
<protein>
    <submittedName>
        <fullName evidence="2">Putative small secreted protein</fullName>
    </submittedName>
</protein>
<accession>A0A2C9D8C6</accession>
<organism evidence="2 3">
    <name type="scientific">Hartmannibacter diazotrophicus</name>
    <dbReference type="NCBI Taxonomy" id="1482074"/>
    <lineage>
        <taxon>Bacteria</taxon>
        <taxon>Pseudomonadati</taxon>
        <taxon>Pseudomonadota</taxon>
        <taxon>Alphaproteobacteria</taxon>
        <taxon>Hyphomicrobiales</taxon>
        <taxon>Pleomorphomonadaceae</taxon>
        <taxon>Hartmannibacter</taxon>
    </lineage>
</organism>
<keyword evidence="1" id="KW-0732">Signal</keyword>
<dbReference type="Proteomes" id="UP000223606">
    <property type="component" value="Chromosome 1"/>
</dbReference>
<evidence type="ECO:0000313" key="2">
    <source>
        <dbReference type="EMBL" id="SON56584.1"/>
    </source>
</evidence>
<dbReference type="EMBL" id="LT960614">
    <property type="protein sequence ID" value="SON56584.1"/>
    <property type="molecule type" value="Genomic_DNA"/>
</dbReference>